<name>A0A5B8VZD5_9SPHI</name>
<dbReference type="AlphaFoldDB" id="A0A5B8VZD5"/>
<evidence type="ECO:0000313" key="2">
    <source>
        <dbReference type="Proteomes" id="UP000321362"/>
    </source>
</evidence>
<organism evidence="1 2">
    <name type="scientific">Mucilaginibacter ginsenosidivorax</name>
    <dbReference type="NCBI Taxonomy" id="862126"/>
    <lineage>
        <taxon>Bacteria</taxon>
        <taxon>Pseudomonadati</taxon>
        <taxon>Bacteroidota</taxon>
        <taxon>Sphingobacteriia</taxon>
        <taxon>Sphingobacteriales</taxon>
        <taxon>Sphingobacteriaceae</taxon>
        <taxon>Mucilaginibacter</taxon>
    </lineage>
</organism>
<dbReference type="RefSeq" id="WP_147054043.1">
    <property type="nucleotide sequence ID" value="NZ_CP042437.1"/>
</dbReference>
<sequence>MANIQFNYLYRDGGNYKKYGSIVFANPGNVGVQELAALIQSKLIDQTWFYHHHWHLPDLRAPTFDTTIDPTWHEFENVACTSRSPDMPITLAGFMALLG</sequence>
<dbReference type="EMBL" id="CP042437">
    <property type="protein sequence ID" value="QEC76864.1"/>
    <property type="molecule type" value="Genomic_DNA"/>
</dbReference>
<proteinExistence type="predicted"/>
<evidence type="ECO:0000313" key="1">
    <source>
        <dbReference type="EMBL" id="QEC76864.1"/>
    </source>
</evidence>
<dbReference type="Proteomes" id="UP000321362">
    <property type="component" value="Chromosome"/>
</dbReference>
<dbReference type="KEGG" id="mgk:FSB76_13250"/>
<reference evidence="1 2" key="1">
    <citation type="journal article" date="2013" name="J. Microbiol.">
        <title>Mucilaginibacter ginsenosidivorax sp. nov., with ginsenoside converting activity isolated from sediment.</title>
        <authorList>
            <person name="Kim J.K."/>
            <person name="Choi T.E."/>
            <person name="Liu Q.M."/>
            <person name="Park H.Y."/>
            <person name="Yi T.H."/>
            <person name="Yoon M.H."/>
            <person name="Kim S.C."/>
            <person name="Im W.T."/>
        </authorList>
    </citation>
    <scope>NUCLEOTIDE SEQUENCE [LARGE SCALE GENOMIC DNA]</scope>
    <source>
        <strain evidence="1 2">KHI28</strain>
    </source>
</reference>
<gene>
    <name evidence="1" type="ORF">FSB76_13250</name>
</gene>
<accession>A0A5B8VZD5</accession>
<keyword evidence="2" id="KW-1185">Reference proteome</keyword>
<protein>
    <submittedName>
        <fullName evidence="1">Uncharacterized protein</fullName>
    </submittedName>
</protein>
<dbReference type="OrthoDB" id="799013at2"/>